<sequence length="82" mass="9474">MDRAEEKFRIAYEWGSKSRRKIELKSGYKIPDALLNAVARIHMDQVPKEARAMWWEIVSENDPDLVTAFVAHVTAAQEEDTL</sequence>
<dbReference type="AlphaFoldDB" id="A0A1B0ZS14"/>
<accession>A0A1B0ZS14</accession>
<dbReference type="Proteomes" id="UP000092565">
    <property type="component" value="Chromosome"/>
</dbReference>
<evidence type="ECO:0000313" key="2">
    <source>
        <dbReference type="Proteomes" id="UP000092565"/>
    </source>
</evidence>
<evidence type="ECO:0000313" key="1">
    <source>
        <dbReference type="EMBL" id="ANP36950.1"/>
    </source>
</evidence>
<reference evidence="1 2" key="1">
    <citation type="submission" date="2016-04" db="EMBL/GenBank/DDBJ databases">
        <authorList>
            <person name="Evans L.H."/>
            <person name="Alamgir A."/>
            <person name="Owens N."/>
            <person name="Weber N.D."/>
            <person name="Virtaneva K."/>
            <person name="Barbian K."/>
            <person name="Babar A."/>
            <person name="Rosenke K."/>
        </authorList>
    </citation>
    <scope>NUCLEOTIDE SEQUENCE [LARGE SCALE GENOMIC DNA]</scope>
    <source>
        <strain evidence="1 2">JL2886</strain>
    </source>
</reference>
<dbReference type="EMBL" id="CP015124">
    <property type="protein sequence ID" value="ANP36950.1"/>
    <property type="molecule type" value="Genomic_DNA"/>
</dbReference>
<keyword evidence="2" id="KW-1185">Reference proteome</keyword>
<protein>
    <submittedName>
        <fullName evidence="1">Uncharacterized protein</fullName>
    </submittedName>
</protein>
<proteinExistence type="predicted"/>
<organism evidence="1 2">
    <name type="scientific">Phaeobacter gallaeciensis</name>
    <dbReference type="NCBI Taxonomy" id="60890"/>
    <lineage>
        <taxon>Bacteria</taxon>
        <taxon>Pseudomonadati</taxon>
        <taxon>Pseudomonadota</taxon>
        <taxon>Alphaproteobacteria</taxon>
        <taxon>Rhodobacterales</taxon>
        <taxon>Roseobacteraceae</taxon>
        <taxon>Phaeobacter</taxon>
    </lineage>
</organism>
<name>A0A1B0ZS14_9RHOB</name>
<gene>
    <name evidence="1" type="ORF">JL2886_02056</name>
</gene>